<dbReference type="InterPro" id="IPR023885">
    <property type="entry name" value="4Fe4S-binding_SPASM_dom"/>
</dbReference>
<dbReference type="Gene3D" id="3.20.20.70">
    <property type="entry name" value="Aldolase class I"/>
    <property type="match status" value="1"/>
</dbReference>
<dbReference type="InterPro" id="IPR013785">
    <property type="entry name" value="Aldolase_TIM"/>
</dbReference>
<accession>A0A533QE90</accession>
<organism evidence="2 3">
    <name type="scientific">Candidatus Jettenia ecosi</name>
    <dbReference type="NCBI Taxonomy" id="2494326"/>
    <lineage>
        <taxon>Bacteria</taxon>
        <taxon>Pseudomonadati</taxon>
        <taxon>Planctomycetota</taxon>
        <taxon>Candidatus Brocadiia</taxon>
        <taxon>Candidatus Brocadiales</taxon>
        <taxon>Candidatus Brocadiaceae</taxon>
        <taxon>Candidatus Jettenia</taxon>
    </lineage>
</organism>
<dbReference type="InterPro" id="IPR058240">
    <property type="entry name" value="rSAM_sf"/>
</dbReference>
<gene>
    <name evidence="2" type="ORF">JETT_0653</name>
</gene>
<evidence type="ECO:0000313" key="2">
    <source>
        <dbReference type="EMBL" id="TLD43083.1"/>
    </source>
</evidence>
<dbReference type="Proteomes" id="UP000319783">
    <property type="component" value="Unassembled WGS sequence"/>
</dbReference>
<reference evidence="2 3" key="1">
    <citation type="submission" date="2019-04" db="EMBL/GenBank/DDBJ databases">
        <title>Genome of a novel bacterium Candidatus Jettenia ecosi reconstructed from metagenome of an anammox bioreactor.</title>
        <authorList>
            <person name="Mardanov A.V."/>
            <person name="Beletsky A.V."/>
            <person name="Ravin N.V."/>
            <person name="Botchkova E.A."/>
            <person name="Litti Y.V."/>
            <person name="Nozhevnikova A.N."/>
        </authorList>
    </citation>
    <scope>NUCLEOTIDE SEQUENCE [LARGE SCALE GENOMIC DNA]</scope>
    <source>
        <strain evidence="2">J2</strain>
    </source>
</reference>
<dbReference type="PANTHER" id="PTHR11228:SF7">
    <property type="entry name" value="PQQA PEPTIDE CYCLASE"/>
    <property type="match status" value="1"/>
</dbReference>
<dbReference type="CDD" id="cd01335">
    <property type="entry name" value="Radical_SAM"/>
    <property type="match status" value="1"/>
</dbReference>
<dbReference type="NCBIfam" id="TIGR04085">
    <property type="entry name" value="rSAM_more_4Fe4S"/>
    <property type="match status" value="1"/>
</dbReference>
<comment type="caution">
    <text evidence="2">The sequence shown here is derived from an EMBL/GenBank/DDBJ whole genome shotgun (WGS) entry which is preliminary data.</text>
</comment>
<sequence length="260" mass="29509">MIILSNATLIDSFKAKRLKELNVTQVEVSLYAMDEKIHDSITGIKGSHVQTMEGIHRLKEEGVSVRIKCTIMEQNYAEYTKIGEFAKKLGIRFSSSPVVSPRLDGSQDTYEYCTDPENLRSYFLQWGKENKEKYKDFKESPSVPLDKSFICSAGRTSCAITPDGYLKPCTMLPVKLGNLLEKSFKELWQVKPKRLVKDIRDAKMSDFSSCKECKWNHLCSPCPGVNYLETGNMFTVAEGYCNKVKSIMNELDIESNVGKH</sequence>
<dbReference type="AlphaFoldDB" id="A0A533QE90"/>
<proteinExistence type="predicted"/>
<dbReference type="EMBL" id="SULG01000008">
    <property type="protein sequence ID" value="TLD43083.1"/>
    <property type="molecule type" value="Genomic_DNA"/>
</dbReference>
<evidence type="ECO:0000259" key="1">
    <source>
        <dbReference type="Pfam" id="PF13186"/>
    </source>
</evidence>
<protein>
    <submittedName>
        <fullName evidence="2">Radical SAM domain heme biosynthesis protein</fullName>
    </submittedName>
</protein>
<dbReference type="SUPFAM" id="SSF102114">
    <property type="entry name" value="Radical SAM enzymes"/>
    <property type="match status" value="1"/>
</dbReference>
<dbReference type="PANTHER" id="PTHR11228">
    <property type="entry name" value="RADICAL SAM DOMAIN PROTEIN"/>
    <property type="match status" value="1"/>
</dbReference>
<dbReference type="InterPro" id="IPR050377">
    <property type="entry name" value="Radical_SAM_PqqE_MftC-like"/>
</dbReference>
<evidence type="ECO:0000313" key="3">
    <source>
        <dbReference type="Proteomes" id="UP000319783"/>
    </source>
</evidence>
<dbReference type="Pfam" id="PF13186">
    <property type="entry name" value="SPASM"/>
    <property type="match status" value="1"/>
</dbReference>
<feature type="domain" description="4Fe4S-binding SPASM" evidence="1">
    <location>
        <begin position="151"/>
        <end position="214"/>
    </location>
</feature>
<name>A0A533QE90_9BACT</name>